<name>A0A226DG48_FOLCA</name>
<keyword evidence="2" id="KW-1185">Reference proteome</keyword>
<comment type="caution">
    <text evidence="1">The sequence shown here is derived from an EMBL/GenBank/DDBJ whole genome shotgun (WGS) entry which is preliminary data.</text>
</comment>
<sequence length="179" mass="20319">MAVLTTCCCKYSVRQGSFGAGCYTLLTARYRNHSVIMRPSKTEGGNIMDFLHCTRGHVLRPHPRVRHARSSSLLLLLRDPPIRVGGAGSEVFLFLYVHEEEDDILRNCDILTAQPLLSLAPHLHLAPLPKQTRIWVSLKYPANEELIAFAFLICAPKARREISFTLSRQHEEEKDLTRI</sequence>
<dbReference type="EMBL" id="LNIX01000020">
    <property type="protein sequence ID" value="OXA44183.1"/>
    <property type="molecule type" value="Genomic_DNA"/>
</dbReference>
<dbReference type="AlphaFoldDB" id="A0A226DG48"/>
<protein>
    <submittedName>
        <fullName evidence="1">Uncharacterized protein</fullName>
    </submittedName>
</protein>
<accession>A0A226DG48</accession>
<evidence type="ECO:0000313" key="2">
    <source>
        <dbReference type="Proteomes" id="UP000198287"/>
    </source>
</evidence>
<gene>
    <name evidence="1" type="ORF">Fcan01_21092</name>
</gene>
<reference evidence="1 2" key="1">
    <citation type="submission" date="2015-12" db="EMBL/GenBank/DDBJ databases">
        <title>The genome of Folsomia candida.</title>
        <authorList>
            <person name="Faddeeva A."/>
            <person name="Derks M.F."/>
            <person name="Anvar Y."/>
            <person name="Smit S."/>
            <person name="Van Straalen N."/>
            <person name="Roelofs D."/>
        </authorList>
    </citation>
    <scope>NUCLEOTIDE SEQUENCE [LARGE SCALE GENOMIC DNA]</scope>
    <source>
        <strain evidence="1 2">VU population</strain>
        <tissue evidence="1">Whole body</tissue>
    </source>
</reference>
<organism evidence="1 2">
    <name type="scientific">Folsomia candida</name>
    <name type="common">Springtail</name>
    <dbReference type="NCBI Taxonomy" id="158441"/>
    <lineage>
        <taxon>Eukaryota</taxon>
        <taxon>Metazoa</taxon>
        <taxon>Ecdysozoa</taxon>
        <taxon>Arthropoda</taxon>
        <taxon>Hexapoda</taxon>
        <taxon>Collembola</taxon>
        <taxon>Entomobryomorpha</taxon>
        <taxon>Isotomoidea</taxon>
        <taxon>Isotomidae</taxon>
        <taxon>Proisotominae</taxon>
        <taxon>Folsomia</taxon>
    </lineage>
</organism>
<proteinExistence type="predicted"/>
<evidence type="ECO:0000313" key="1">
    <source>
        <dbReference type="EMBL" id="OXA44183.1"/>
    </source>
</evidence>
<dbReference type="Proteomes" id="UP000198287">
    <property type="component" value="Unassembled WGS sequence"/>
</dbReference>